<sequence length="261" mass="28959">MRPVVLPEDDVRMNEDDRKDLDAAKVKNRETTEAARRALQVARETQEVAEHTLAALDSQNQKIRRLDGKMVEMKEDVKRSENYLRYITRTCVCFNCFVTDPTTKEEGKWSEEAKAKQKAEKKVKAKKPVAAAGKGADLQRRDSGTAQKLKIVGDGQPAPLMVAEAAELKEVQADFAEQDAAMDEISGVVGSLGEMSRALGEEIAKQNALLDEVDSKATPLKDRIREMNTRTRLSKMQIKKKESGGSIINDVGSTLIKKSLN</sequence>
<dbReference type="SMART" id="SM00397">
    <property type="entry name" value="t_SNARE"/>
    <property type="match status" value="2"/>
</dbReference>
<evidence type="ECO:0000256" key="3">
    <source>
        <dbReference type="SAM" id="MobiDB-lite"/>
    </source>
</evidence>
<dbReference type="GO" id="GO:0005886">
    <property type="term" value="C:plasma membrane"/>
    <property type="evidence" value="ECO:0007669"/>
    <property type="project" value="TreeGrafter"/>
</dbReference>
<evidence type="ECO:0000256" key="2">
    <source>
        <dbReference type="ARBA" id="ARBA00022927"/>
    </source>
</evidence>
<keyword evidence="6" id="KW-1185">Reference proteome</keyword>
<reference evidence="5 6" key="1">
    <citation type="submission" date="2024-03" db="EMBL/GenBank/DDBJ databases">
        <title>Complete genome sequence of the green alga Chloropicon roscoffensis RCC1871.</title>
        <authorList>
            <person name="Lemieux C."/>
            <person name="Pombert J.-F."/>
            <person name="Otis C."/>
            <person name="Turmel M."/>
        </authorList>
    </citation>
    <scope>NUCLEOTIDE SEQUENCE [LARGE SCALE GENOMIC DNA]</scope>
    <source>
        <strain evidence="5 6">RCC1871</strain>
    </source>
</reference>
<dbReference type="CDD" id="cd15841">
    <property type="entry name" value="SNARE_Qc"/>
    <property type="match status" value="1"/>
</dbReference>
<dbReference type="PANTHER" id="PTHR19305:SF9">
    <property type="entry name" value="SYNAPTOSOMAL-ASSOCIATED PROTEIN 29"/>
    <property type="match status" value="1"/>
</dbReference>
<comment type="similarity">
    <text evidence="1">Belongs to the SNAP-25 family.</text>
</comment>
<accession>A0AAX4PI20</accession>
<dbReference type="GO" id="GO:0015031">
    <property type="term" value="P:protein transport"/>
    <property type="evidence" value="ECO:0007669"/>
    <property type="project" value="UniProtKB-KW"/>
</dbReference>
<evidence type="ECO:0000313" key="6">
    <source>
        <dbReference type="Proteomes" id="UP001472866"/>
    </source>
</evidence>
<dbReference type="EMBL" id="CP151511">
    <property type="protein sequence ID" value="WZN65255.1"/>
    <property type="molecule type" value="Genomic_DNA"/>
</dbReference>
<dbReference type="InterPro" id="IPR000727">
    <property type="entry name" value="T_SNARE_dom"/>
</dbReference>
<feature type="compositionally biased region" description="Basic and acidic residues" evidence="3">
    <location>
        <begin position="9"/>
        <end position="25"/>
    </location>
</feature>
<dbReference type="PROSITE" id="PS50192">
    <property type="entry name" value="T_SNARE"/>
    <property type="match status" value="1"/>
</dbReference>
<organism evidence="5 6">
    <name type="scientific">Chloropicon roscoffensis</name>
    <dbReference type="NCBI Taxonomy" id="1461544"/>
    <lineage>
        <taxon>Eukaryota</taxon>
        <taxon>Viridiplantae</taxon>
        <taxon>Chlorophyta</taxon>
        <taxon>Chloropicophyceae</taxon>
        <taxon>Chloropicales</taxon>
        <taxon>Chloropicaceae</taxon>
        <taxon>Chloropicon</taxon>
    </lineage>
</organism>
<dbReference type="AlphaFoldDB" id="A0AAX4PI20"/>
<dbReference type="PANTHER" id="PTHR19305">
    <property type="entry name" value="SYNAPTOSOMAL ASSOCIATED PROTEIN"/>
    <property type="match status" value="1"/>
</dbReference>
<dbReference type="SUPFAM" id="SSF58038">
    <property type="entry name" value="SNARE fusion complex"/>
    <property type="match status" value="2"/>
</dbReference>
<evidence type="ECO:0000256" key="1">
    <source>
        <dbReference type="ARBA" id="ARBA00009480"/>
    </source>
</evidence>
<protein>
    <submittedName>
        <fullName evidence="5">t-SNARE coiled-coil homology domain-containing protein</fullName>
    </submittedName>
</protein>
<dbReference type="Proteomes" id="UP001472866">
    <property type="component" value="Chromosome 11"/>
</dbReference>
<evidence type="ECO:0000313" key="5">
    <source>
        <dbReference type="EMBL" id="WZN65255.1"/>
    </source>
</evidence>
<name>A0AAX4PI20_9CHLO</name>
<gene>
    <name evidence="5" type="ORF">HKI87_11g68120</name>
</gene>
<dbReference type="Gene3D" id="1.20.5.110">
    <property type="match status" value="2"/>
</dbReference>
<feature type="region of interest" description="Disordered" evidence="3">
    <location>
        <begin position="118"/>
        <end position="142"/>
    </location>
</feature>
<feature type="domain" description="T-SNARE coiled-coil homology" evidence="4">
    <location>
        <begin position="172"/>
        <end position="234"/>
    </location>
</feature>
<evidence type="ECO:0000259" key="4">
    <source>
        <dbReference type="PROSITE" id="PS50192"/>
    </source>
</evidence>
<keyword evidence="2" id="KW-0653">Protein transport</keyword>
<feature type="region of interest" description="Disordered" evidence="3">
    <location>
        <begin position="1"/>
        <end position="25"/>
    </location>
</feature>
<keyword evidence="2" id="KW-0813">Transport</keyword>
<proteinExistence type="inferred from homology"/>